<protein>
    <submittedName>
        <fullName evidence="2">Uncharacterized protein</fullName>
    </submittedName>
</protein>
<dbReference type="AlphaFoldDB" id="A0AAD5MTL0"/>
<feature type="compositionally biased region" description="Basic residues" evidence="1">
    <location>
        <begin position="11"/>
        <end position="20"/>
    </location>
</feature>
<name>A0AAD5MTL0_PARTN</name>
<gene>
    <name evidence="2" type="ORF">KIN20_022095</name>
</gene>
<organism evidence="2 3">
    <name type="scientific">Parelaphostrongylus tenuis</name>
    <name type="common">Meningeal worm</name>
    <dbReference type="NCBI Taxonomy" id="148309"/>
    <lineage>
        <taxon>Eukaryota</taxon>
        <taxon>Metazoa</taxon>
        <taxon>Ecdysozoa</taxon>
        <taxon>Nematoda</taxon>
        <taxon>Chromadorea</taxon>
        <taxon>Rhabditida</taxon>
        <taxon>Rhabditina</taxon>
        <taxon>Rhabditomorpha</taxon>
        <taxon>Strongyloidea</taxon>
        <taxon>Metastrongylidae</taxon>
        <taxon>Parelaphostrongylus</taxon>
    </lineage>
</organism>
<dbReference type="EMBL" id="JAHQIW010004463">
    <property type="protein sequence ID" value="KAJ1362513.1"/>
    <property type="molecule type" value="Genomic_DNA"/>
</dbReference>
<evidence type="ECO:0000313" key="2">
    <source>
        <dbReference type="EMBL" id="KAJ1362513.1"/>
    </source>
</evidence>
<accession>A0AAD5MTL0</accession>
<feature type="compositionally biased region" description="Polar residues" evidence="1">
    <location>
        <begin position="46"/>
        <end position="57"/>
    </location>
</feature>
<keyword evidence="3" id="KW-1185">Reference proteome</keyword>
<proteinExistence type="predicted"/>
<comment type="caution">
    <text evidence="2">The sequence shown here is derived from an EMBL/GenBank/DDBJ whole genome shotgun (WGS) entry which is preliminary data.</text>
</comment>
<reference evidence="2" key="1">
    <citation type="submission" date="2021-06" db="EMBL/GenBank/DDBJ databases">
        <title>Parelaphostrongylus tenuis whole genome reference sequence.</title>
        <authorList>
            <person name="Garwood T.J."/>
            <person name="Larsen P.A."/>
            <person name="Fountain-Jones N.M."/>
            <person name="Garbe J.R."/>
            <person name="Macchietto M.G."/>
            <person name="Kania S.A."/>
            <person name="Gerhold R.W."/>
            <person name="Richards J.E."/>
            <person name="Wolf T.M."/>
        </authorList>
    </citation>
    <scope>NUCLEOTIDE SEQUENCE</scope>
    <source>
        <strain evidence="2">MNPRO001-30</strain>
        <tissue evidence="2">Meninges</tissue>
    </source>
</reference>
<sequence>MGVGILFVKRPPQRGAKKAPRKEPTMEMIGPPVGMKTETVPEHTGTVLNPQPSSADNQGYFDAPAVPIA</sequence>
<dbReference type="Proteomes" id="UP001196413">
    <property type="component" value="Unassembled WGS sequence"/>
</dbReference>
<evidence type="ECO:0000256" key="1">
    <source>
        <dbReference type="SAM" id="MobiDB-lite"/>
    </source>
</evidence>
<evidence type="ECO:0000313" key="3">
    <source>
        <dbReference type="Proteomes" id="UP001196413"/>
    </source>
</evidence>
<feature type="region of interest" description="Disordered" evidence="1">
    <location>
        <begin position="1"/>
        <end position="69"/>
    </location>
</feature>